<feature type="chain" id="PRO_5046958527" description="DUF6916 domain-containing protein" evidence="1">
    <location>
        <begin position="26"/>
        <end position="121"/>
    </location>
</feature>
<dbReference type="InterPro" id="IPR054209">
    <property type="entry name" value="DUF6916"/>
</dbReference>
<dbReference type="PROSITE" id="PS51318">
    <property type="entry name" value="TAT"/>
    <property type="match status" value="1"/>
</dbReference>
<dbReference type="Pfam" id="PF21880">
    <property type="entry name" value="DUF6916"/>
    <property type="match status" value="1"/>
</dbReference>
<accession>A0ABY5YVX0</accession>
<dbReference type="InterPro" id="IPR006311">
    <property type="entry name" value="TAT_signal"/>
</dbReference>
<name>A0ABY5YVX0_9ACTN</name>
<evidence type="ECO:0000256" key="1">
    <source>
        <dbReference type="SAM" id="SignalP"/>
    </source>
</evidence>
<keyword evidence="4" id="KW-1185">Reference proteome</keyword>
<keyword evidence="1" id="KW-0732">Signal</keyword>
<evidence type="ECO:0000313" key="4">
    <source>
        <dbReference type="Proteomes" id="UP001058271"/>
    </source>
</evidence>
<proteinExistence type="predicted"/>
<feature type="signal peptide" evidence="1">
    <location>
        <begin position="1"/>
        <end position="25"/>
    </location>
</feature>
<dbReference type="RefSeq" id="WP_260722797.1">
    <property type="nucleotide sequence ID" value="NZ_BAAABS010000098.1"/>
</dbReference>
<feature type="domain" description="DUF6916" evidence="2">
    <location>
        <begin position="34"/>
        <end position="115"/>
    </location>
</feature>
<protein>
    <recommendedName>
        <fullName evidence="2">DUF6916 domain-containing protein</fullName>
    </recommendedName>
</protein>
<dbReference type="Proteomes" id="UP001058271">
    <property type="component" value="Chromosome"/>
</dbReference>
<dbReference type="EMBL" id="CP073721">
    <property type="protein sequence ID" value="UWZ33544.1"/>
    <property type="molecule type" value="Genomic_DNA"/>
</dbReference>
<evidence type="ECO:0000313" key="3">
    <source>
        <dbReference type="EMBL" id="UWZ33544.1"/>
    </source>
</evidence>
<gene>
    <name evidence="3" type="ORF">Drose_19730</name>
</gene>
<sequence>MLSRRQTLIAGVAAAGLTGAAPPLAASAAPDRPLTRDRFAPLVGTAFELEPARRSGARHTATLIAAPGAEHRFALRFAAARPVPQGVYRLHHPALDAVELFLAPVGPMPGRLEAVVNRAAA</sequence>
<reference evidence="3" key="1">
    <citation type="submission" date="2021-04" db="EMBL/GenBank/DDBJ databases">
        <title>Biosynthetic gene clusters of Dactylosporangioum roseum.</title>
        <authorList>
            <person name="Hartkoorn R.C."/>
            <person name="Beaudoing E."/>
            <person name="Hot D."/>
            <person name="Moureu S."/>
        </authorList>
    </citation>
    <scope>NUCLEOTIDE SEQUENCE</scope>
    <source>
        <strain evidence="3">NRRL B-16295</strain>
    </source>
</reference>
<evidence type="ECO:0000259" key="2">
    <source>
        <dbReference type="Pfam" id="PF21880"/>
    </source>
</evidence>
<organism evidence="3 4">
    <name type="scientific">Dactylosporangium roseum</name>
    <dbReference type="NCBI Taxonomy" id="47989"/>
    <lineage>
        <taxon>Bacteria</taxon>
        <taxon>Bacillati</taxon>
        <taxon>Actinomycetota</taxon>
        <taxon>Actinomycetes</taxon>
        <taxon>Micromonosporales</taxon>
        <taxon>Micromonosporaceae</taxon>
        <taxon>Dactylosporangium</taxon>
    </lineage>
</organism>